<keyword evidence="4 10" id="KW-0121">Carboxypeptidase</keyword>
<dbReference type="InterPro" id="IPR001563">
    <property type="entry name" value="Peptidase_S10"/>
</dbReference>
<dbReference type="GO" id="GO:0006508">
    <property type="term" value="P:proteolysis"/>
    <property type="evidence" value="ECO:0007669"/>
    <property type="project" value="UniProtKB-KW"/>
</dbReference>
<dbReference type="EMBL" id="CM004482">
    <property type="protein sequence ID" value="OCT63204.1"/>
    <property type="molecule type" value="Genomic_DNA"/>
</dbReference>
<feature type="chain" id="PRO_5038154747" description="Carboxypeptidase" evidence="10">
    <location>
        <begin position="18"/>
        <end position="443"/>
    </location>
</feature>
<dbReference type="FunFam" id="3.40.50.1820:FF:000075">
    <property type="entry name" value="Carboxypeptidase"/>
    <property type="match status" value="1"/>
</dbReference>
<accession>A0A974BYJ9</accession>
<gene>
    <name evidence="11" type="ORF">XELAEV_18044302mg</name>
</gene>
<dbReference type="Pfam" id="PF00450">
    <property type="entry name" value="Peptidase_S10"/>
    <property type="match status" value="1"/>
</dbReference>
<dbReference type="OMA" id="QEPKEVW"/>
<organism evidence="11 12">
    <name type="scientific">Xenopus laevis</name>
    <name type="common">African clawed frog</name>
    <dbReference type="NCBI Taxonomy" id="8355"/>
    <lineage>
        <taxon>Eukaryota</taxon>
        <taxon>Metazoa</taxon>
        <taxon>Chordata</taxon>
        <taxon>Craniata</taxon>
        <taxon>Vertebrata</taxon>
        <taxon>Euteleostomi</taxon>
        <taxon>Amphibia</taxon>
        <taxon>Batrachia</taxon>
        <taxon>Anura</taxon>
        <taxon>Pipoidea</taxon>
        <taxon>Pipidae</taxon>
        <taxon>Xenopodinae</taxon>
        <taxon>Xenopus</taxon>
        <taxon>Xenopus</taxon>
    </lineage>
</organism>
<dbReference type="PROSITE" id="PS00131">
    <property type="entry name" value="CARBOXYPEPT_SER_SER"/>
    <property type="match status" value="1"/>
</dbReference>
<evidence type="ECO:0000256" key="10">
    <source>
        <dbReference type="RuleBase" id="RU361156"/>
    </source>
</evidence>
<keyword evidence="7 10" id="KW-0378">Hydrolase</keyword>
<evidence type="ECO:0000256" key="8">
    <source>
        <dbReference type="ARBA" id="ARBA00023180"/>
    </source>
</evidence>
<dbReference type="Proteomes" id="UP000694892">
    <property type="component" value="Chromosome 9_10L"/>
</dbReference>
<evidence type="ECO:0000313" key="12">
    <source>
        <dbReference type="Proteomes" id="UP000694892"/>
    </source>
</evidence>
<dbReference type="SUPFAM" id="SSF53474">
    <property type="entry name" value="alpha/beta-Hydrolases"/>
    <property type="match status" value="1"/>
</dbReference>
<dbReference type="EC" id="3.4.16.-" evidence="10"/>
<evidence type="ECO:0000256" key="5">
    <source>
        <dbReference type="ARBA" id="ARBA00022670"/>
    </source>
</evidence>
<evidence type="ECO:0000256" key="9">
    <source>
        <dbReference type="ARBA" id="ARBA00055847"/>
    </source>
</evidence>
<comment type="function">
    <text evidence="9">May be involved in vascular wall and kidney homeostasis.</text>
</comment>
<reference evidence="12" key="1">
    <citation type="journal article" date="2016" name="Nature">
        <title>Genome evolution in the allotetraploid frog Xenopus laevis.</title>
        <authorList>
            <person name="Session A.M."/>
            <person name="Uno Y."/>
            <person name="Kwon T."/>
            <person name="Chapman J.A."/>
            <person name="Toyoda A."/>
            <person name="Takahashi S."/>
            <person name="Fukui A."/>
            <person name="Hikosaka A."/>
            <person name="Suzuki A."/>
            <person name="Kondo M."/>
            <person name="van Heeringen S.J."/>
            <person name="Quigley I."/>
            <person name="Heinz S."/>
            <person name="Ogino H."/>
            <person name="Ochi H."/>
            <person name="Hellsten U."/>
            <person name="Lyons J.B."/>
            <person name="Simakov O."/>
            <person name="Putnam N."/>
            <person name="Stites J."/>
            <person name="Kuroki Y."/>
            <person name="Tanaka T."/>
            <person name="Michiue T."/>
            <person name="Watanabe M."/>
            <person name="Bogdanovic O."/>
            <person name="Lister R."/>
            <person name="Georgiou G."/>
            <person name="Paranjpe S.S."/>
            <person name="van Kruijsbergen I."/>
            <person name="Shu S."/>
            <person name="Carlson J."/>
            <person name="Kinoshita T."/>
            <person name="Ohta Y."/>
            <person name="Mawaribuchi S."/>
            <person name="Jenkins J."/>
            <person name="Grimwood J."/>
            <person name="Schmutz J."/>
            <person name="Mitros T."/>
            <person name="Mozaffari S.V."/>
            <person name="Suzuki Y."/>
            <person name="Haramoto Y."/>
            <person name="Yamamoto T.S."/>
            <person name="Takagi C."/>
            <person name="Heald R."/>
            <person name="Miller K."/>
            <person name="Haudenschild C."/>
            <person name="Kitzman J."/>
            <person name="Nakayama T."/>
            <person name="Izutsu Y."/>
            <person name="Robert J."/>
            <person name="Fortriede J."/>
            <person name="Burns K."/>
            <person name="Lotay V."/>
            <person name="Karimi K."/>
            <person name="Yasuoka Y."/>
            <person name="Dichmann D.S."/>
            <person name="Flajnik M.F."/>
            <person name="Houston D.W."/>
            <person name="Shendure J."/>
            <person name="DuPasquier L."/>
            <person name="Vize P.D."/>
            <person name="Zorn A.M."/>
            <person name="Ito M."/>
            <person name="Marcotte E.M."/>
            <person name="Wallingford J.B."/>
            <person name="Ito Y."/>
            <person name="Asashima M."/>
            <person name="Ueno N."/>
            <person name="Matsuda Y."/>
            <person name="Veenstra G.J."/>
            <person name="Fujiyama A."/>
            <person name="Harland R.M."/>
            <person name="Taira M."/>
            <person name="Rokhsar D.S."/>
        </authorList>
    </citation>
    <scope>NUCLEOTIDE SEQUENCE [LARGE SCALE GENOMIC DNA]</scope>
    <source>
        <strain evidence="12">J</strain>
    </source>
</reference>
<dbReference type="PANTHER" id="PTHR11802:SF3">
    <property type="entry name" value="RETINOID-INDUCIBLE SERINE CARBOXYPEPTIDASE"/>
    <property type="match status" value="1"/>
</dbReference>
<evidence type="ECO:0000313" key="11">
    <source>
        <dbReference type="EMBL" id="OCT63204.1"/>
    </source>
</evidence>
<dbReference type="InterPro" id="IPR029058">
    <property type="entry name" value="AB_hydrolase_fold"/>
</dbReference>
<dbReference type="GO" id="GO:0005576">
    <property type="term" value="C:extracellular region"/>
    <property type="evidence" value="ECO:0007669"/>
    <property type="project" value="UniProtKB-SubCell"/>
</dbReference>
<evidence type="ECO:0000256" key="2">
    <source>
        <dbReference type="ARBA" id="ARBA00009431"/>
    </source>
</evidence>
<keyword evidence="8" id="KW-0325">Glycoprotein</keyword>
<dbReference type="PRINTS" id="PR00724">
    <property type="entry name" value="CRBOXYPTASEC"/>
</dbReference>
<protein>
    <recommendedName>
        <fullName evidence="10">Carboxypeptidase</fullName>
        <ecNumber evidence="10">3.4.16.-</ecNumber>
    </recommendedName>
</protein>
<proteinExistence type="inferred from homology"/>
<dbReference type="PANTHER" id="PTHR11802">
    <property type="entry name" value="SERINE PROTEASE FAMILY S10 SERINE CARBOXYPEPTIDASE"/>
    <property type="match status" value="1"/>
</dbReference>
<name>A0A974BYJ9_XENLA</name>
<dbReference type="GO" id="GO:0004185">
    <property type="term" value="F:serine-type carboxypeptidase activity"/>
    <property type="evidence" value="ECO:0007669"/>
    <property type="project" value="UniProtKB-UniRule"/>
</dbReference>
<evidence type="ECO:0000256" key="7">
    <source>
        <dbReference type="ARBA" id="ARBA00022801"/>
    </source>
</evidence>
<sequence>MLSGQLLLLVLLGAAQGVPLRESKESWGYVAVRDKAYMFWWLYQADHSTKNYTELPLVMWLQGGPGGSGCGYGNFEEIGPYDTSLKPRNSTWVQAVNLLFVDNPVGTGFSYTTDSGAFAKDVSTVAADMMVLLKQFFGSKPEYQETPFYIFSESYGGKMAAAIGLALYKEIKEGSIKCKLGGVALGDSWISPIDSVLTWGPYLYSISLLDEKGLQEVQGSANKVQEALNRGQYDMATDLWSQTEDIIEQNTDGVNFYNILTKDSTFAGKTDQRSPEFGKAFLGKLYQRHLLPLQNDALSALMNGPIRKKLRIIPDSVTWGGQASAVFFNMACDFMKPVVDIVDELLEANVNVTVYNGQLDLIVDTVGQETWVKTLKWKKLEQFKALKWTALREGQESLETAAFYKAYENFSFYWILKAGHMVPSDQGVTALKMLRMITKQESP</sequence>
<feature type="signal peptide" evidence="10">
    <location>
        <begin position="1"/>
        <end position="17"/>
    </location>
</feature>
<keyword evidence="5 10" id="KW-0645">Protease</keyword>
<keyword evidence="3" id="KW-0964">Secreted</keyword>
<evidence type="ECO:0000256" key="6">
    <source>
        <dbReference type="ARBA" id="ARBA00022729"/>
    </source>
</evidence>
<keyword evidence="6 10" id="KW-0732">Signal</keyword>
<evidence type="ECO:0000256" key="4">
    <source>
        <dbReference type="ARBA" id="ARBA00022645"/>
    </source>
</evidence>
<evidence type="ECO:0000256" key="3">
    <source>
        <dbReference type="ARBA" id="ARBA00022525"/>
    </source>
</evidence>
<dbReference type="AlphaFoldDB" id="A0A974BYJ9"/>
<dbReference type="InterPro" id="IPR018202">
    <property type="entry name" value="Ser_caboxypep_ser_AS"/>
</dbReference>
<evidence type="ECO:0000256" key="1">
    <source>
        <dbReference type="ARBA" id="ARBA00004613"/>
    </source>
</evidence>
<comment type="subcellular location">
    <subcellularLocation>
        <location evidence="1">Secreted</location>
    </subcellularLocation>
</comment>
<dbReference type="Gene3D" id="3.40.50.1820">
    <property type="entry name" value="alpha/beta hydrolase"/>
    <property type="match status" value="1"/>
</dbReference>
<comment type="similarity">
    <text evidence="2 10">Belongs to the peptidase S10 family.</text>
</comment>